<dbReference type="RefSeq" id="WP_084035446.1">
    <property type="nucleotide sequence ID" value="NZ_JBHLVQ010000033.1"/>
</dbReference>
<protein>
    <recommendedName>
        <fullName evidence="3">Cyclic lactone autoinducer peptide</fullName>
    </recommendedName>
</protein>
<evidence type="ECO:0008006" key="3">
    <source>
        <dbReference type="Google" id="ProtNLM"/>
    </source>
</evidence>
<dbReference type="InterPro" id="IPR009229">
    <property type="entry name" value="AgrD"/>
</dbReference>
<evidence type="ECO:0000313" key="1">
    <source>
        <dbReference type="EMBL" id="OJG16033.1"/>
    </source>
</evidence>
<sequence>MKEAGMVAKVVEKLGFIFGDGAKCQLGFYEPKKPEILRQEKK</sequence>
<reference evidence="1 2" key="1">
    <citation type="submission" date="2014-12" db="EMBL/GenBank/DDBJ databases">
        <title>Draft genome sequences of 29 type strains of Enterococci.</title>
        <authorList>
            <person name="Zhong Z."/>
            <person name="Sun Z."/>
            <person name="Liu W."/>
            <person name="Zhang W."/>
            <person name="Zhang H."/>
        </authorList>
    </citation>
    <scope>NUCLEOTIDE SEQUENCE [LARGE SCALE GENOMIC DNA]</scope>
    <source>
        <strain evidence="1 2">DSM 21207</strain>
    </source>
</reference>
<organism evidence="1 2">
    <name type="scientific">Enterococcus canintestini</name>
    <dbReference type="NCBI Taxonomy" id="317010"/>
    <lineage>
        <taxon>Bacteria</taxon>
        <taxon>Bacillati</taxon>
        <taxon>Bacillota</taxon>
        <taxon>Bacilli</taxon>
        <taxon>Lactobacillales</taxon>
        <taxon>Enterococcaceae</taxon>
        <taxon>Enterococcus</taxon>
    </lineage>
</organism>
<accession>A0A1L8R8F8</accession>
<proteinExistence type="predicted"/>
<name>A0A1L8R8F8_9ENTE</name>
<dbReference type="NCBIfam" id="TIGR04223">
    <property type="entry name" value="quorum_AgrD"/>
    <property type="match status" value="1"/>
</dbReference>
<dbReference type="Proteomes" id="UP000182835">
    <property type="component" value="Unassembled WGS sequence"/>
</dbReference>
<comment type="caution">
    <text evidence="1">The sequence shown here is derived from an EMBL/GenBank/DDBJ whole genome shotgun (WGS) entry which is preliminary data.</text>
</comment>
<gene>
    <name evidence="1" type="ORF">RU96_GL001530</name>
</gene>
<evidence type="ECO:0000313" key="2">
    <source>
        <dbReference type="Proteomes" id="UP000182835"/>
    </source>
</evidence>
<dbReference type="AlphaFoldDB" id="A0A1L8R8F8"/>
<dbReference type="EMBL" id="JXKG01000003">
    <property type="protein sequence ID" value="OJG16033.1"/>
    <property type="molecule type" value="Genomic_DNA"/>
</dbReference>
<dbReference type="STRING" id="317010.RU96_GL001530"/>